<keyword evidence="3" id="KW-1185">Reference proteome</keyword>
<dbReference type="EMBL" id="JAVIIQ010000001">
    <property type="protein sequence ID" value="MDX8530092.1"/>
    <property type="molecule type" value="Genomic_DNA"/>
</dbReference>
<organism evidence="2 3">
    <name type="scientific">Mesorhizobium vachelliae</name>
    <dbReference type="NCBI Taxonomy" id="3072309"/>
    <lineage>
        <taxon>Bacteria</taxon>
        <taxon>Pseudomonadati</taxon>
        <taxon>Pseudomonadota</taxon>
        <taxon>Alphaproteobacteria</taxon>
        <taxon>Hyphomicrobiales</taxon>
        <taxon>Phyllobacteriaceae</taxon>
        <taxon>Mesorhizobium</taxon>
    </lineage>
</organism>
<evidence type="ECO:0000313" key="3">
    <source>
        <dbReference type="Proteomes" id="UP001285154"/>
    </source>
</evidence>
<gene>
    <name evidence="2" type="ORF">RFM42_03830</name>
</gene>
<feature type="region of interest" description="Disordered" evidence="1">
    <location>
        <begin position="1"/>
        <end position="21"/>
    </location>
</feature>
<protein>
    <submittedName>
        <fullName evidence="2">Uncharacterized protein</fullName>
    </submittedName>
</protein>
<proteinExistence type="predicted"/>
<sequence>MDTSITNGVKRKAPARSSRSGGAVDIDALLAVDVDGVLFSDAAAPMRLADLLGVSGHDGEARMMVPANAW</sequence>
<accession>A0ABU4ZYR2</accession>
<dbReference type="RefSeq" id="WP_320245448.1">
    <property type="nucleotide sequence ID" value="NZ_JAVIIQ010000001.1"/>
</dbReference>
<evidence type="ECO:0000313" key="2">
    <source>
        <dbReference type="EMBL" id="MDX8530092.1"/>
    </source>
</evidence>
<evidence type="ECO:0000256" key="1">
    <source>
        <dbReference type="SAM" id="MobiDB-lite"/>
    </source>
</evidence>
<comment type="caution">
    <text evidence="2">The sequence shown here is derived from an EMBL/GenBank/DDBJ whole genome shotgun (WGS) entry which is preliminary data.</text>
</comment>
<dbReference type="Proteomes" id="UP001285154">
    <property type="component" value="Unassembled WGS sequence"/>
</dbReference>
<reference evidence="2 3" key="1">
    <citation type="submission" date="2023-08" db="EMBL/GenBank/DDBJ databases">
        <title>Implementing the SeqCode for naming new Mesorhizobium species isolated from Vachellia karroo root nodules.</title>
        <authorList>
            <person name="Van Lill M."/>
        </authorList>
    </citation>
    <scope>NUCLEOTIDE SEQUENCE [LARGE SCALE GENOMIC DNA]</scope>
    <source>
        <strain evidence="2 3">VK25D</strain>
    </source>
</reference>
<name>A0ABU4ZYR2_9HYPH</name>